<evidence type="ECO:0000313" key="1">
    <source>
        <dbReference type="EMBL" id="QAA76291.1"/>
    </source>
</evidence>
<proteinExistence type="predicted"/>
<evidence type="ECO:0000313" key="2">
    <source>
        <dbReference type="Proteomes" id="UP000287233"/>
    </source>
</evidence>
<dbReference type="Proteomes" id="UP000287233">
    <property type="component" value="Chromosome"/>
</dbReference>
<sequence>MRKLLVVAAVLILGVGAVGQIEEYRDLAYGNKPFNPGDSGLVMRALLRDNDAGNRDPVYFTRLLLENLGTATAVEIEWVELRIEIGGQTRVLARSTGFPISEVLLSRPAEERMLPDDGEAWLTVWIKVTEQIVHGHTVQPRLRLWWSEGSEGGVIEITDGVPEEFVVTGSFLAQGLPGPEGGVLNPGDVFLVAEAEVWDTPDVNNLQLYVVAVRVDGPRELIWTVDINNGVTRLEVPAGMDVQLPEPAFVAYDSFDEIRPGRIRLFVTVPTTFLPKEPVTVAPTWRVTVREGQRGTQQETFTFSDPLPDTVVAAGLESLVVNVPDGGRVFTVVPSTLSYSTLVLTDADRNDTPVRLDQLELVAKGTVSSQITEVELGDTRGNFLGFATGLSPLPLLSADGKPILLRDDGSLSLTTTLYLGGKMPLGGSLLLAHRVKVEEVLPFDWLYRPTALTKFSGVQEVVPAKAVFFGQPKIQLQAVSSTVDITTDGETVGTFQGTLKYTPTAPLTLEEVSLKLVAQAPYRIVEEKLDREKGELTFKVETSRAQARAGKLVTVQVVVGQVQDPKVEVTVELRNVRLVDWAGIELPFSLSPGRATVTLTAVRLLLSASGGVVQLAADSAVVGELAGLLRYTPPAVYGSLSAATPYRVVTADPQPGAVSFRIGLVTGEAPAAAPLFTASFTASARTPITLEVTEVLDAARRPFPYVLPVDKVEVGP</sequence>
<dbReference type="AlphaFoldDB" id="A0A410FTK5"/>
<dbReference type="EMBL" id="CP034928">
    <property type="protein sequence ID" value="QAA76291.1"/>
    <property type="molecule type" value="Genomic_DNA"/>
</dbReference>
<organism evidence="1 2">
    <name type="scientific">Bipolaricaulis sibiricus</name>
    <dbReference type="NCBI Taxonomy" id="2501609"/>
    <lineage>
        <taxon>Bacteria</taxon>
        <taxon>Candidatus Bipolaricaulota</taxon>
        <taxon>Candidatus Bipolaricaulia</taxon>
        <taxon>Candidatus Bipolaricaulales</taxon>
        <taxon>Candidatus Bipolaricaulaceae</taxon>
        <taxon>Candidatus Bipolaricaulis</taxon>
    </lineage>
</organism>
<name>A0A410FTK5_BIPS1</name>
<gene>
    <name evidence="1" type="ORF">BIP78_0525</name>
</gene>
<protein>
    <submittedName>
        <fullName evidence="1">Uncharacterized protein</fullName>
    </submittedName>
</protein>
<dbReference type="KEGG" id="bih:BIP78_0525"/>
<reference evidence="2" key="1">
    <citation type="submission" date="2018-12" db="EMBL/GenBank/DDBJ databases">
        <title>Complete genome sequence of an uncultured bacterium of the candidate phylum Bipolaricaulota.</title>
        <authorList>
            <person name="Kadnikov V.V."/>
            <person name="Mardanov A.V."/>
            <person name="Beletsky A.V."/>
            <person name="Frank Y.A."/>
            <person name="Karnachuk O.V."/>
            <person name="Ravin N.V."/>
        </authorList>
    </citation>
    <scope>NUCLEOTIDE SEQUENCE [LARGE SCALE GENOMIC DNA]</scope>
</reference>
<accession>A0A410FTK5</accession>